<reference evidence="3" key="1">
    <citation type="journal article" date="2022" name="Microbiol. Resour. Announc.">
        <title>Draft Genome Sequence of a Methanogenic Archaeon from West Spitsbergen Permafrost.</title>
        <authorList>
            <person name="Trubitsyn V."/>
            <person name="Rivkina E."/>
            <person name="Shcherbakova V."/>
        </authorList>
    </citation>
    <scope>NUCLEOTIDE SEQUENCE [LARGE SCALE GENOMIC DNA]</scope>
    <source>
        <strain evidence="3">VT</strain>
    </source>
</reference>
<name>A0A8T5UYY8_9EURY</name>
<protein>
    <submittedName>
        <fullName evidence="2">TIGR00153 family protein</fullName>
    </submittedName>
</protein>
<dbReference type="Gene3D" id="1.20.58.220">
    <property type="entry name" value="Phosphate transport system protein phou homolog 2, domain 2"/>
    <property type="match status" value="1"/>
</dbReference>
<gene>
    <name evidence="2" type="ORF">K8N75_08230</name>
</gene>
<comment type="caution">
    <text evidence="2">The sequence shown here is derived from an EMBL/GenBank/DDBJ whole genome shotgun (WGS) entry which is preliminary data.</text>
</comment>
<dbReference type="InterPro" id="IPR002727">
    <property type="entry name" value="DUF47"/>
</dbReference>
<evidence type="ECO:0000313" key="2">
    <source>
        <dbReference type="EMBL" id="MBZ2166023.1"/>
    </source>
</evidence>
<proteinExistence type="inferred from homology"/>
<dbReference type="SUPFAM" id="SSF109755">
    <property type="entry name" value="PhoU-like"/>
    <property type="match status" value="1"/>
</dbReference>
<dbReference type="AlphaFoldDB" id="A0A8T5UYY8"/>
<dbReference type="PANTHER" id="PTHR36536">
    <property type="entry name" value="UPF0111 PROTEIN HI_1603"/>
    <property type="match status" value="1"/>
</dbReference>
<dbReference type="InterPro" id="IPR018445">
    <property type="entry name" value="Put_Phosphate_transp_reg"/>
</dbReference>
<dbReference type="RefSeq" id="WP_223791606.1">
    <property type="nucleotide sequence ID" value="NZ_JAIOUQ010000009.1"/>
</dbReference>
<keyword evidence="3" id="KW-1185">Reference proteome</keyword>
<organism evidence="2 3">
    <name type="scientific">Methanobacterium spitsbergense</name>
    <dbReference type="NCBI Taxonomy" id="2874285"/>
    <lineage>
        <taxon>Archaea</taxon>
        <taxon>Methanobacteriati</taxon>
        <taxon>Methanobacteriota</taxon>
        <taxon>Methanomada group</taxon>
        <taxon>Methanobacteria</taxon>
        <taxon>Methanobacteriales</taxon>
        <taxon>Methanobacteriaceae</taxon>
        <taxon>Methanobacterium</taxon>
    </lineage>
</organism>
<dbReference type="PANTHER" id="PTHR36536:SF3">
    <property type="entry name" value="UPF0111 PROTEIN HI_1603"/>
    <property type="match status" value="1"/>
</dbReference>
<evidence type="ECO:0000256" key="1">
    <source>
        <dbReference type="ARBA" id="ARBA00008591"/>
    </source>
</evidence>
<comment type="similarity">
    <text evidence="1">Belongs to the UPF0111 family.</text>
</comment>
<dbReference type="EMBL" id="JAIOUQ010000009">
    <property type="protein sequence ID" value="MBZ2166023.1"/>
    <property type="molecule type" value="Genomic_DNA"/>
</dbReference>
<dbReference type="Pfam" id="PF01865">
    <property type="entry name" value="PhoU_div"/>
    <property type="match status" value="1"/>
</dbReference>
<accession>A0A8T5UYY8</accession>
<sequence length="218" mass="25374">MRNLFKRESKVEQYSKDHVEMVYECLNQLKMLMTYFYANDFDSVNEKVEEISKLEHDADDVRRKMEIEFFKGAFLPFDREDRIVLAEQVDSVADMTRETAYGICLSQINFPDDYKNDFSDLIDSVYDTVSALKKCIELLDEDLGEALTKAHEVEKLEDAVDKIERKILKKLYIEYKNGEINILTHIELKSTVLRLGNIADRAENASDRVPIIVAKRKG</sequence>
<dbReference type="InterPro" id="IPR038078">
    <property type="entry name" value="PhoU-like_sf"/>
</dbReference>
<dbReference type="NCBIfam" id="TIGR00153">
    <property type="entry name" value="TIGR00153 family protein"/>
    <property type="match status" value="1"/>
</dbReference>
<evidence type="ECO:0000313" key="3">
    <source>
        <dbReference type="Proteomes" id="UP000825933"/>
    </source>
</evidence>
<dbReference type="Proteomes" id="UP000825933">
    <property type="component" value="Unassembled WGS sequence"/>
</dbReference>